<sequence>MFTEGLEPNALRWVQQDHARSASAAHRRLDPVRGFQTEIKGGGGGAAGVRGFALPRPDKFRSGHLPQAYIPVSRTIPAEEDSVSGGSETEDPTDTEEEEIYGGRYSLDSSPQDDGMRAERLQHQWRQRGFSDVSRVANGFKTPVTSRQCEYSSDTYADLSSSRHPQHVQKQTRQAQVSEFTDEESESGGSLELNSGFRGLSGGVNAPSQRSYPLESQFRSVPFQGGVETDSEKVWLLLFIFVTLLFSFCWAGVCD</sequence>
<accession>A0A843UWX0</accession>
<comment type="caution">
    <text evidence="3">The sequence shown here is derived from an EMBL/GenBank/DDBJ whole genome shotgun (WGS) entry which is preliminary data.</text>
</comment>
<protein>
    <submittedName>
        <fullName evidence="3">Uncharacterized protein</fullName>
    </submittedName>
</protein>
<name>A0A843UWX0_COLES</name>
<feature type="compositionally biased region" description="Polar residues" evidence="1">
    <location>
        <begin position="155"/>
        <end position="179"/>
    </location>
</feature>
<organism evidence="3 4">
    <name type="scientific">Colocasia esculenta</name>
    <name type="common">Wild taro</name>
    <name type="synonym">Arum esculentum</name>
    <dbReference type="NCBI Taxonomy" id="4460"/>
    <lineage>
        <taxon>Eukaryota</taxon>
        <taxon>Viridiplantae</taxon>
        <taxon>Streptophyta</taxon>
        <taxon>Embryophyta</taxon>
        <taxon>Tracheophyta</taxon>
        <taxon>Spermatophyta</taxon>
        <taxon>Magnoliopsida</taxon>
        <taxon>Liliopsida</taxon>
        <taxon>Araceae</taxon>
        <taxon>Aroideae</taxon>
        <taxon>Colocasieae</taxon>
        <taxon>Colocasia</taxon>
    </lineage>
</organism>
<dbReference type="OrthoDB" id="1937861at2759"/>
<dbReference type="Proteomes" id="UP000652761">
    <property type="component" value="Unassembled WGS sequence"/>
</dbReference>
<feature type="non-terminal residue" evidence="3">
    <location>
        <position position="1"/>
    </location>
</feature>
<proteinExistence type="predicted"/>
<dbReference type="AlphaFoldDB" id="A0A843UWX0"/>
<evidence type="ECO:0000256" key="2">
    <source>
        <dbReference type="SAM" id="Phobius"/>
    </source>
</evidence>
<keyword evidence="2" id="KW-0812">Transmembrane</keyword>
<feature type="transmembrane region" description="Helical" evidence="2">
    <location>
        <begin position="234"/>
        <end position="253"/>
    </location>
</feature>
<evidence type="ECO:0000256" key="1">
    <source>
        <dbReference type="SAM" id="MobiDB-lite"/>
    </source>
</evidence>
<evidence type="ECO:0000313" key="4">
    <source>
        <dbReference type="Proteomes" id="UP000652761"/>
    </source>
</evidence>
<feature type="region of interest" description="Disordered" evidence="1">
    <location>
        <begin position="155"/>
        <end position="193"/>
    </location>
</feature>
<reference evidence="3" key="1">
    <citation type="submission" date="2017-07" db="EMBL/GenBank/DDBJ databases">
        <title>Taro Niue Genome Assembly and Annotation.</title>
        <authorList>
            <person name="Atibalentja N."/>
            <person name="Keating K."/>
            <person name="Fields C.J."/>
        </authorList>
    </citation>
    <scope>NUCLEOTIDE SEQUENCE</scope>
    <source>
        <strain evidence="3">Niue_2</strain>
        <tissue evidence="3">Leaf</tissue>
    </source>
</reference>
<gene>
    <name evidence="3" type="ORF">Taro_018669</name>
</gene>
<feature type="region of interest" description="Disordered" evidence="1">
    <location>
        <begin position="72"/>
        <end position="118"/>
    </location>
</feature>
<evidence type="ECO:0000313" key="3">
    <source>
        <dbReference type="EMBL" id="MQL86140.1"/>
    </source>
</evidence>
<feature type="compositionally biased region" description="Acidic residues" evidence="1">
    <location>
        <begin position="78"/>
        <end position="100"/>
    </location>
</feature>
<dbReference type="EMBL" id="NMUH01000876">
    <property type="protein sequence ID" value="MQL86140.1"/>
    <property type="molecule type" value="Genomic_DNA"/>
</dbReference>
<keyword evidence="4" id="KW-1185">Reference proteome</keyword>
<keyword evidence="2" id="KW-1133">Transmembrane helix</keyword>
<keyword evidence="2" id="KW-0472">Membrane</keyword>